<dbReference type="EMBL" id="VJZT01000046">
    <property type="protein sequence ID" value="TRX33993.1"/>
    <property type="molecule type" value="Genomic_DNA"/>
</dbReference>
<reference evidence="2 3" key="1">
    <citation type="submission" date="2019-07" db="EMBL/GenBank/DDBJ databases">
        <title>Novel species of Flavobacterium.</title>
        <authorList>
            <person name="Liu Q."/>
            <person name="Xin Y.-H."/>
        </authorList>
    </citation>
    <scope>NUCLEOTIDE SEQUENCE [LARGE SCALE GENOMIC DNA]</scope>
    <source>
        <strain evidence="2 3">LB1R34</strain>
    </source>
</reference>
<evidence type="ECO:0000313" key="2">
    <source>
        <dbReference type="EMBL" id="TRX33993.1"/>
    </source>
</evidence>
<dbReference type="OrthoDB" id="1493423at2"/>
<gene>
    <name evidence="2" type="ORF">FNW21_16050</name>
</gene>
<name>A0A553DMT7_9FLAO</name>
<evidence type="ECO:0000259" key="1">
    <source>
        <dbReference type="Pfam" id="PF18736"/>
    </source>
</evidence>
<dbReference type="AlphaFoldDB" id="A0A553DMT7"/>
<organism evidence="2 3">
    <name type="scientific">Flavobacterium restrictum</name>
    <dbReference type="NCBI Taxonomy" id="2594428"/>
    <lineage>
        <taxon>Bacteria</taxon>
        <taxon>Pseudomonadati</taxon>
        <taxon>Bacteroidota</taxon>
        <taxon>Flavobacteriia</taxon>
        <taxon>Flavobacteriales</taxon>
        <taxon>Flavobacteriaceae</taxon>
        <taxon>Flavobacterium</taxon>
    </lineage>
</organism>
<dbReference type="Pfam" id="PF18736">
    <property type="entry name" value="pEK499_p136"/>
    <property type="match status" value="1"/>
</dbReference>
<accession>A0A553DMT7</accession>
<dbReference type="Proteomes" id="UP000316371">
    <property type="component" value="Unassembled WGS sequence"/>
</dbReference>
<proteinExistence type="predicted"/>
<feature type="domain" description="pEK499-p136 HEPN" evidence="1">
    <location>
        <begin position="1"/>
        <end position="171"/>
    </location>
</feature>
<dbReference type="InterPro" id="IPR041318">
    <property type="entry name" value="pEK499_p136"/>
</dbReference>
<protein>
    <recommendedName>
        <fullName evidence="1">pEK499-p136 HEPN domain-containing protein</fullName>
    </recommendedName>
</protein>
<evidence type="ECO:0000313" key="3">
    <source>
        <dbReference type="Proteomes" id="UP000316371"/>
    </source>
</evidence>
<comment type="caution">
    <text evidence="2">The sequence shown here is derived from an EMBL/GenBank/DDBJ whole genome shotgun (WGS) entry which is preliminary data.</text>
</comment>
<sequence>MSSIKNYQIDFVNRTKKLLSENFEDFKNRDLESTLLLNCLLGLIVVVSENEKNGNKSLKGKIDESFLNFIPQKIGFLIKSQHKKDLTEIELTNIQTEVGHRNDLTKFEKLWFVNKIRNGIAHQNIEGINENDLWIGIKLWNTNNEKTKDFEVIFTMEELKKLALKIAEDYIISITK</sequence>
<dbReference type="RefSeq" id="WP_144257761.1">
    <property type="nucleotide sequence ID" value="NZ_VJZT01000046.1"/>
</dbReference>
<keyword evidence="3" id="KW-1185">Reference proteome</keyword>